<reference evidence="2 3" key="2">
    <citation type="submission" date="2020-04" db="EMBL/GenBank/DDBJ databases">
        <title>Complete genome sequence of Alteromonas pelagimontana 5.12T.</title>
        <authorList>
            <person name="Sinha R.K."/>
            <person name="Krishnan K.P."/>
            <person name="Kurian J.P."/>
        </authorList>
    </citation>
    <scope>NUCLEOTIDE SEQUENCE [LARGE SCALE GENOMIC DNA]</scope>
    <source>
        <strain evidence="2 3">5.12</strain>
    </source>
</reference>
<organism evidence="2 3">
    <name type="scientific">Alteromonas pelagimontana</name>
    <dbReference type="NCBI Taxonomy" id="1858656"/>
    <lineage>
        <taxon>Bacteria</taxon>
        <taxon>Pseudomonadati</taxon>
        <taxon>Pseudomonadota</taxon>
        <taxon>Gammaproteobacteria</taxon>
        <taxon>Alteromonadales</taxon>
        <taxon>Alteromonadaceae</taxon>
        <taxon>Alteromonas/Salinimonas group</taxon>
        <taxon>Alteromonas</taxon>
    </lineage>
</organism>
<evidence type="ECO:0000256" key="1">
    <source>
        <dbReference type="SAM" id="Phobius"/>
    </source>
</evidence>
<dbReference type="KEGG" id="apel:CA267_016905"/>
<dbReference type="EMBL" id="CP052766">
    <property type="protein sequence ID" value="QJR82308.1"/>
    <property type="molecule type" value="Genomic_DNA"/>
</dbReference>
<gene>
    <name evidence="2" type="ORF">CA267_016905</name>
</gene>
<reference evidence="3" key="1">
    <citation type="submission" date="2014-12" db="EMBL/GenBank/DDBJ databases">
        <title>Complete genome sequence of a multi-drug resistant Klebsiella pneumoniae.</title>
        <authorList>
            <person name="Hua X."/>
            <person name="Chen Q."/>
            <person name="Li X."/>
            <person name="Feng Y."/>
            <person name="Ruan Z."/>
            <person name="Yu Y."/>
        </authorList>
    </citation>
    <scope>NUCLEOTIDE SEQUENCE [LARGE SCALE GENOMIC DNA]</scope>
    <source>
        <strain evidence="3">5.12</strain>
    </source>
</reference>
<keyword evidence="1" id="KW-0812">Transmembrane</keyword>
<sequence length="85" mass="9595">MAMFLNKEINAVHHAHQHYSISQRRSDYAVARLKIRTRLFIASPSVLLGFFCSGVFKGLTSSQPSSGKRMALLTFARTAMFKFLT</sequence>
<dbReference type="RefSeq" id="WP_075609697.1">
    <property type="nucleotide sequence ID" value="NZ_CP052766.1"/>
</dbReference>
<dbReference type="Proteomes" id="UP000219285">
    <property type="component" value="Chromosome"/>
</dbReference>
<evidence type="ECO:0000313" key="3">
    <source>
        <dbReference type="Proteomes" id="UP000219285"/>
    </source>
</evidence>
<keyword evidence="1" id="KW-0472">Membrane</keyword>
<keyword evidence="1" id="KW-1133">Transmembrane helix</keyword>
<proteinExistence type="predicted"/>
<feature type="transmembrane region" description="Helical" evidence="1">
    <location>
        <begin position="39"/>
        <end position="60"/>
    </location>
</feature>
<dbReference type="AlphaFoldDB" id="A0A6M4MHA6"/>
<keyword evidence="3" id="KW-1185">Reference proteome</keyword>
<accession>A0A6M4MHA6</accession>
<name>A0A6M4MHA6_9ALTE</name>
<protein>
    <submittedName>
        <fullName evidence="2">Uncharacterized protein</fullName>
    </submittedName>
</protein>
<evidence type="ECO:0000313" key="2">
    <source>
        <dbReference type="EMBL" id="QJR82308.1"/>
    </source>
</evidence>
<dbReference type="OrthoDB" id="6387734at2"/>